<dbReference type="AlphaFoldDB" id="A0A9P5Z242"/>
<comment type="caution">
    <text evidence="2">The sequence shown here is derived from an EMBL/GenBank/DDBJ whole genome shotgun (WGS) entry which is preliminary data.</text>
</comment>
<accession>A0A9P5Z242</accession>
<dbReference type="Proteomes" id="UP000807469">
    <property type="component" value="Unassembled WGS sequence"/>
</dbReference>
<organism evidence="2 3">
    <name type="scientific">Pholiota conissans</name>
    <dbReference type="NCBI Taxonomy" id="109636"/>
    <lineage>
        <taxon>Eukaryota</taxon>
        <taxon>Fungi</taxon>
        <taxon>Dikarya</taxon>
        <taxon>Basidiomycota</taxon>
        <taxon>Agaricomycotina</taxon>
        <taxon>Agaricomycetes</taxon>
        <taxon>Agaricomycetidae</taxon>
        <taxon>Agaricales</taxon>
        <taxon>Agaricineae</taxon>
        <taxon>Strophariaceae</taxon>
        <taxon>Pholiota</taxon>
    </lineage>
</organism>
<dbReference type="EMBL" id="MU155202">
    <property type="protein sequence ID" value="KAF9480012.1"/>
    <property type="molecule type" value="Genomic_DNA"/>
</dbReference>
<feature type="region of interest" description="Disordered" evidence="1">
    <location>
        <begin position="1"/>
        <end position="33"/>
    </location>
</feature>
<name>A0A9P5Z242_9AGAR</name>
<evidence type="ECO:0000313" key="3">
    <source>
        <dbReference type="Proteomes" id="UP000807469"/>
    </source>
</evidence>
<evidence type="ECO:0000313" key="2">
    <source>
        <dbReference type="EMBL" id="KAF9480012.1"/>
    </source>
</evidence>
<dbReference type="OrthoDB" id="3065507at2759"/>
<evidence type="ECO:0000256" key="1">
    <source>
        <dbReference type="SAM" id="MobiDB-lite"/>
    </source>
</evidence>
<sequence>MRLAGDVSSKSHRRGEPYPLRSKHSRGMAPRSVSSDGIVEIIDLTDIPHSPVKEDDSVPPKLKVPSNTTTECPSTAEAAKQEDVYTFLDTCQPPMLQYTQQFMDFGCTSNKYLRAVSLWRKEQRYNLVRKIMQSSRATESEPTEMDIAILVNQFETYFLEN</sequence>
<gene>
    <name evidence="2" type="ORF">BDN70DRAFT_656686</name>
</gene>
<proteinExistence type="predicted"/>
<feature type="region of interest" description="Disordered" evidence="1">
    <location>
        <begin position="49"/>
        <end position="75"/>
    </location>
</feature>
<reference evidence="2" key="1">
    <citation type="submission" date="2020-11" db="EMBL/GenBank/DDBJ databases">
        <authorList>
            <consortium name="DOE Joint Genome Institute"/>
            <person name="Ahrendt S."/>
            <person name="Riley R."/>
            <person name="Andreopoulos W."/>
            <person name="Labutti K."/>
            <person name="Pangilinan J."/>
            <person name="Ruiz-Duenas F.J."/>
            <person name="Barrasa J.M."/>
            <person name="Sanchez-Garcia M."/>
            <person name="Camarero S."/>
            <person name="Miyauchi S."/>
            <person name="Serrano A."/>
            <person name="Linde D."/>
            <person name="Babiker R."/>
            <person name="Drula E."/>
            <person name="Ayuso-Fernandez I."/>
            <person name="Pacheco R."/>
            <person name="Padilla G."/>
            <person name="Ferreira P."/>
            <person name="Barriuso J."/>
            <person name="Kellner H."/>
            <person name="Castanera R."/>
            <person name="Alfaro M."/>
            <person name="Ramirez L."/>
            <person name="Pisabarro A.G."/>
            <person name="Kuo A."/>
            <person name="Tritt A."/>
            <person name="Lipzen A."/>
            <person name="He G."/>
            <person name="Yan M."/>
            <person name="Ng V."/>
            <person name="Cullen D."/>
            <person name="Martin F."/>
            <person name="Rosso M.-N."/>
            <person name="Henrissat B."/>
            <person name="Hibbett D."/>
            <person name="Martinez A.T."/>
            <person name="Grigoriev I.V."/>
        </authorList>
    </citation>
    <scope>NUCLEOTIDE SEQUENCE</scope>
    <source>
        <strain evidence="2">CIRM-BRFM 674</strain>
    </source>
</reference>
<protein>
    <submittedName>
        <fullName evidence="2">Uncharacterized protein</fullName>
    </submittedName>
</protein>
<keyword evidence="3" id="KW-1185">Reference proteome</keyword>